<dbReference type="AlphaFoldDB" id="A0A562ID73"/>
<dbReference type="Proteomes" id="UP000319825">
    <property type="component" value="Unassembled WGS sequence"/>
</dbReference>
<protein>
    <submittedName>
        <fullName evidence="1">Uncharacterized protein</fullName>
    </submittedName>
</protein>
<dbReference type="EMBL" id="VLKE01000001">
    <property type="protein sequence ID" value="TWH68959.1"/>
    <property type="molecule type" value="Genomic_DNA"/>
</dbReference>
<accession>A0A562ID73</accession>
<evidence type="ECO:0000313" key="2">
    <source>
        <dbReference type="Proteomes" id="UP000319825"/>
    </source>
</evidence>
<organism evidence="1 2">
    <name type="scientific">Micromonospora olivasterospora</name>
    <dbReference type="NCBI Taxonomy" id="1880"/>
    <lineage>
        <taxon>Bacteria</taxon>
        <taxon>Bacillati</taxon>
        <taxon>Actinomycetota</taxon>
        <taxon>Actinomycetes</taxon>
        <taxon>Micromonosporales</taxon>
        <taxon>Micromonosporaceae</taxon>
        <taxon>Micromonospora</taxon>
    </lineage>
</organism>
<evidence type="ECO:0000313" key="1">
    <source>
        <dbReference type="EMBL" id="TWH68959.1"/>
    </source>
</evidence>
<reference evidence="1 2" key="1">
    <citation type="submission" date="2019-07" db="EMBL/GenBank/DDBJ databases">
        <title>R&amp;d 2014.</title>
        <authorList>
            <person name="Klenk H.-P."/>
        </authorList>
    </citation>
    <scope>NUCLEOTIDE SEQUENCE [LARGE SCALE GENOMIC DNA]</scope>
    <source>
        <strain evidence="1 2">DSM 43868</strain>
    </source>
</reference>
<proteinExistence type="predicted"/>
<keyword evidence="2" id="KW-1185">Reference proteome</keyword>
<comment type="caution">
    <text evidence="1">The sequence shown here is derived from an EMBL/GenBank/DDBJ whole genome shotgun (WGS) entry which is preliminary data.</text>
</comment>
<gene>
    <name evidence="1" type="ORF">JD77_03961</name>
</gene>
<name>A0A562ID73_MICOL</name>
<sequence length="196" mass="21553">MMTLTYCPDTTAADWLLRSGTPATQLTTFGPASFEAFGRLRFIPDPVAPGQDEADADIPAGHPSDTTQARRALRLLARFTSTPQDCYFCVWEGYSDIPLPPNVRHGPLVEIPHRRYALLRGALHDIDAWEADLGGGQPIAPPAFVWPADRRWCFVSDVDPHWAGIGAEQAAIDTLIGDLQLDVVPAHPAEEQPLYR</sequence>